<proteinExistence type="predicted"/>
<reference evidence="2" key="1">
    <citation type="submission" date="2022-12" db="EMBL/GenBank/DDBJ databases">
        <authorList>
            <person name="Krivoruchko A.V."/>
            <person name="Elkin A."/>
        </authorList>
    </citation>
    <scope>NUCLEOTIDE SEQUENCE</scope>
    <source>
        <strain evidence="2">IEGM 1388</strain>
    </source>
</reference>
<gene>
    <name evidence="2" type="ORF">O4213_24785</name>
</gene>
<evidence type="ECO:0000256" key="1">
    <source>
        <dbReference type="SAM" id="SignalP"/>
    </source>
</evidence>
<accession>A0ABT4N1T2</accession>
<comment type="caution">
    <text evidence="2">The sequence shown here is derived from an EMBL/GenBank/DDBJ whole genome shotgun (WGS) entry which is preliminary data.</text>
</comment>
<dbReference type="RefSeq" id="WP_301573881.1">
    <property type="nucleotide sequence ID" value="NZ_JAPWIE010000008.1"/>
</dbReference>
<evidence type="ECO:0008006" key="4">
    <source>
        <dbReference type="Google" id="ProtNLM"/>
    </source>
</evidence>
<keyword evidence="3" id="KW-1185">Reference proteome</keyword>
<protein>
    <recommendedName>
        <fullName evidence="4">Lipoprotein</fullName>
    </recommendedName>
</protein>
<dbReference type="PROSITE" id="PS51257">
    <property type="entry name" value="PROKAR_LIPOPROTEIN"/>
    <property type="match status" value="1"/>
</dbReference>
<name>A0ABT4N1T2_GORRU</name>
<organism evidence="2 3">
    <name type="scientific">Gordonia rubripertincta</name>
    <name type="common">Rhodococcus corallinus</name>
    <dbReference type="NCBI Taxonomy" id="36822"/>
    <lineage>
        <taxon>Bacteria</taxon>
        <taxon>Bacillati</taxon>
        <taxon>Actinomycetota</taxon>
        <taxon>Actinomycetes</taxon>
        <taxon>Mycobacteriales</taxon>
        <taxon>Gordoniaceae</taxon>
        <taxon>Gordonia</taxon>
    </lineage>
</organism>
<dbReference type="Proteomes" id="UP001067235">
    <property type="component" value="Unassembled WGS sequence"/>
</dbReference>
<evidence type="ECO:0000313" key="3">
    <source>
        <dbReference type="Proteomes" id="UP001067235"/>
    </source>
</evidence>
<feature type="signal peptide" evidence="1">
    <location>
        <begin position="1"/>
        <end position="18"/>
    </location>
</feature>
<evidence type="ECO:0000313" key="2">
    <source>
        <dbReference type="EMBL" id="MCZ4553223.1"/>
    </source>
</evidence>
<dbReference type="EMBL" id="JAPWIE010000008">
    <property type="protein sequence ID" value="MCZ4553223.1"/>
    <property type="molecule type" value="Genomic_DNA"/>
</dbReference>
<sequence>MKYIKSIAVAVMTTCVLAACATPANNRESNLVTSPSRTGAQPEFSLLTNEGVQQIKDSRRARFDLRDLTLTNEEAGVPPESTGEVIIGNPGDPDIDLTLVGPTGEVTISTQTIWFTHLYEETFTEIVFWRAFDTPEGAQQELAQANPRWGIRPSKVETWTGIAKDAGDEKEKWSLGSGIGPTGLIVDMNASTKNGIQVFHYIVDLDPRNYNAVNLENIRTTGIGKRVVE</sequence>
<feature type="chain" id="PRO_5047333746" description="Lipoprotein" evidence="1">
    <location>
        <begin position="19"/>
        <end position="229"/>
    </location>
</feature>
<keyword evidence="1" id="KW-0732">Signal</keyword>